<feature type="non-terminal residue" evidence="2">
    <location>
        <position position="1"/>
    </location>
</feature>
<feature type="compositionally biased region" description="Basic and acidic residues" evidence="1">
    <location>
        <begin position="1"/>
        <end position="12"/>
    </location>
</feature>
<feature type="compositionally biased region" description="Polar residues" evidence="1">
    <location>
        <begin position="13"/>
        <end position="40"/>
    </location>
</feature>
<protein>
    <submittedName>
        <fullName evidence="2">34261_t:CDS:1</fullName>
    </submittedName>
</protein>
<evidence type="ECO:0000313" key="2">
    <source>
        <dbReference type="EMBL" id="CAG8834182.1"/>
    </source>
</evidence>
<organism evidence="2 3">
    <name type="scientific">Gigaspora margarita</name>
    <dbReference type="NCBI Taxonomy" id="4874"/>
    <lineage>
        <taxon>Eukaryota</taxon>
        <taxon>Fungi</taxon>
        <taxon>Fungi incertae sedis</taxon>
        <taxon>Mucoromycota</taxon>
        <taxon>Glomeromycotina</taxon>
        <taxon>Glomeromycetes</taxon>
        <taxon>Diversisporales</taxon>
        <taxon>Gigasporaceae</taxon>
        <taxon>Gigaspora</taxon>
    </lineage>
</organism>
<evidence type="ECO:0000256" key="1">
    <source>
        <dbReference type="SAM" id="MobiDB-lite"/>
    </source>
</evidence>
<keyword evidence="3" id="KW-1185">Reference proteome</keyword>
<gene>
    <name evidence="2" type="ORF">GMARGA_LOCUS31925</name>
</gene>
<dbReference type="EMBL" id="CAJVQB010048822">
    <property type="protein sequence ID" value="CAG8834182.1"/>
    <property type="molecule type" value="Genomic_DNA"/>
</dbReference>
<dbReference type="Proteomes" id="UP000789901">
    <property type="component" value="Unassembled WGS sequence"/>
</dbReference>
<reference evidence="2 3" key="1">
    <citation type="submission" date="2021-06" db="EMBL/GenBank/DDBJ databases">
        <authorList>
            <person name="Kallberg Y."/>
            <person name="Tangrot J."/>
            <person name="Rosling A."/>
        </authorList>
    </citation>
    <scope>NUCLEOTIDE SEQUENCE [LARGE SCALE GENOMIC DNA]</scope>
    <source>
        <strain evidence="2 3">120-4 pot B 10/14</strain>
    </source>
</reference>
<name>A0ABN7WM95_GIGMA</name>
<feature type="region of interest" description="Disordered" evidence="1">
    <location>
        <begin position="1"/>
        <end position="40"/>
    </location>
</feature>
<proteinExistence type="predicted"/>
<evidence type="ECO:0000313" key="3">
    <source>
        <dbReference type="Proteomes" id="UP000789901"/>
    </source>
</evidence>
<comment type="caution">
    <text evidence="2">The sequence shown here is derived from an EMBL/GenBank/DDBJ whole genome shotgun (WGS) entry which is preliminary data.</text>
</comment>
<sequence length="40" mass="4523">EEKQLPLNHNEKISQSIKTSSFSEKSNLKISYNQKGSNEG</sequence>
<accession>A0ABN7WM95</accession>